<feature type="domain" description="Response regulatory" evidence="2">
    <location>
        <begin position="3"/>
        <end position="114"/>
    </location>
</feature>
<reference evidence="4" key="1">
    <citation type="submission" date="2022-06" db="EMBL/GenBank/DDBJ databases">
        <title>Gracilimonas sp. CAU 1638 isolated from sea sediment.</title>
        <authorList>
            <person name="Kim W."/>
        </authorList>
    </citation>
    <scope>NUCLEOTIDE SEQUENCE</scope>
    <source>
        <strain evidence="4">CAU 1638</strain>
    </source>
</reference>
<keyword evidence="5" id="KW-1185">Reference proteome</keyword>
<dbReference type="Gene3D" id="2.40.50.1020">
    <property type="entry name" value="LytTr DNA-binding domain"/>
    <property type="match status" value="1"/>
</dbReference>
<comment type="caution">
    <text evidence="4">The sequence shown here is derived from an EMBL/GenBank/DDBJ whole genome shotgun (WGS) entry which is preliminary data.</text>
</comment>
<dbReference type="Pfam" id="PF04397">
    <property type="entry name" value="LytTR"/>
    <property type="match status" value="1"/>
</dbReference>
<dbReference type="InterPro" id="IPR007492">
    <property type="entry name" value="LytTR_DNA-bd_dom"/>
</dbReference>
<organism evidence="4 5">
    <name type="scientific">Gracilimonas sediminicola</name>
    <dbReference type="NCBI Taxonomy" id="2952158"/>
    <lineage>
        <taxon>Bacteria</taxon>
        <taxon>Pseudomonadati</taxon>
        <taxon>Balneolota</taxon>
        <taxon>Balneolia</taxon>
        <taxon>Balneolales</taxon>
        <taxon>Balneolaceae</taxon>
        <taxon>Gracilimonas</taxon>
    </lineage>
</organism>
<dbReference type="SMART" id="SM00448">
    <property type="entry name" value="REC"/>
    <property type="match status" value="1"/>
</dbReference>
<dbReference type="SUPFAM" id="SSF52172">
    <property type="entry name" value="CheY-like"/>
    <property type="match status" value="1"/>
</dbReference>
<proteinExistence type="predicted"/>
<feature type="modified residue" description="4-aspartylphosphate" evidence="1">
    <location>
        <position position="54"/>
    </location>
</feature>
<evidence type="ECO:0000313" key="5">
    <source>
        <dbReference type="Proteomes" id="UP001139125"/>
    </source>
</evidence>
<dbReference type="Gene3D" id="3.40.50.2300">
    <property type="match status" value="1"/>
</dbReference>
<feature type="domain" description="HTH LytTR-type" evidence="3">
    <location>
        <begin position="127"/>
        <end position="225"/>
    </location>
</feature>
<dbReference type="RefSeq" id="WP_255133930.1">
    <property type="nucleotide sequence ID" value="NZ_JANDBC010000001.1"/>
</dbReference>
<dbReference type="FunFam" id="3.40.50.2300:FF:000051">
    <property type="entry name" value="Two-component response regulator yehT"/>
    <property type="match status" value="1"/>
</dbReference>
<evidence type="ECO:0000259" key="2">
    <source>
        <dbReference type="PROSITE" id="PS50110"/>
    </source>
</evidence>
<dbReference type="PROSITE" id="PS50930">
    <property type="entry name" value="HTH_LYTTR"/>
    <property type="match status" value="1"/>
</dbReference>
<evidence type="ECO:0000259" key="3">
    <source>
        <dbReference type="PROSITE" id="PS50930"/>
    </source>
</evidence>
<dbReference type="InterPro" id="IPR001789">
    <property type="entry name" value="Sig_transdc_resp-reg_receiver"/>
</dbReference>
<dbReference type="EMBL" id="JANDBC010000001">
    <property type="protein sequence ID" value="MCP9291200.1"/>
    <property type="molecule type" value="Genomic_DNA"/>
</dbReference>
<keyword evidence="1" id="KW-0597">Phosphoprotein</keyword>
<accession>A0A9X2L2S8</accession>
<dbReference type="PROSITE" id="PS50110">
    <property type="entry name" value="RESPONSE_REGULATORY"/>
    <property type="match status" value="1"/>
</dbReference>
<dbReference type="InterPro" id="IPR046947">
    <property type="entry name" value="LytR-like"/>
</dbReference>
<dbReference type="SMART" id="SM00850">
    <property type="entry name" value="LytTR"/>
    <property type="match status" value="1"/>
</dbReference>
<dbReference type="PANTHER" id="PTHR37299:SF1">
    <property type="entry name" value="STAGE 0 SPORULATION PROTEIN A HOMOLOG"/>
    <property type="match status" value="1"/>
</dbReference>
<dbReference type="Proteomes" id="UP001139125">
    <property type="component" value="Unassembled WGS sequence"/>
</dbReference>
<dbReference type="GO" id="GO:0003677">
    <property type="term" value="F:DNA binding"/>
    <property type="evidence" value="ECO:0007669"/>
    <property type="project" value="UniProtKB-KW"/>
</dbReference>
<evidence type="ECO:0000313" key="4">
    <source>
        <dbReference type="EMBL" id="MCP9291200.1"/>
    </source>
</evidence>
<dbReference type="InterPro" id="IPR011006">
    <property type="entry name" value="CheY-like_superfamily"/>
</dbReference>
<dbReference type="GO" id="GO:0000156">
    <property type="term" value="F:phosphorelay response regulator activity"/>
    <property type="evidence" value="ECO:0007669"/>
    <property type="project" value="InterPro"/>
</dbReference>
<dbReference type="AlphaFoldDB" id="A0A9X2L2S8"/>
<sequence>MMRCVIIDDEPAARSVLEQYIADTPELQLTESCKNALEARKVVKEKDVDLLFLDVNMPRLSGIEFLKTLNNAPRVILTTAYSEYALEGYELDVVDYLLKPFSFERFLKAVDKAWDKTEASQAADQVITIKADGKLYRVGVNDIMFAESQGDYITVHTKEKKLTFNQTLKDFYSQLPESLFSRVHKSYVVALAKIDYLEGNLIKLGNHSLPVGKAYKEAFLEKYTA</sequence>
<protein>
    <submittedName>
        <fullName evidence="4">LytTR family DNA-binding domain-containing protein</fullName>
    </submittedName>
</protein>
<gene>
    <name evidence="4" type="ORF">NM125_06360</name>
</gene>
<name>A0A9X2L2S8_9BACT</name>
<keyword evidence="4" id="KW-0238">DNA-binding</keyword>
<dbReference type="PANTHER" id="PTHR37299">
    <property type="entry name" value="TRANSCRIPTIONAL REGULATOR-RELATED"/>
    <property type="match status" value="1"/>
</dbReference>
<dbReference type="Pfam" id="PF00072">
    <property type="entry name" value="Response_reg"/>
    <property type="match status" value="1"/>
</dbReference>
<evidence type="ECO:0000256" key="1">
    <source>
        <dbReference type="PROSITE-ProRule" id="PRU00169"/>
    </source>
</evidence>